<dbReference type="RefSeq" id="WP_165604436.1">
    <property type="nucleotide sequence ID" value="NZ_BCTA01000028.1"/>
</dbReference>
<sequence length="182" mass="18778">MRRTKRFAVLSAVALAAALGLCGCGADEPQTPPPPAATEPPPIATSPPTVPDPGSTSAPLPPPEALTDVLARIADANIPGAEKLHLIEDATAADGESMDKFAVALRDGGYAPATFEARDLTWSDGANGVVQATVTVRTANPEAGEFTFPMEFRLAGNQWQLTRSTTDALLQLGPAPTPTPTP</sequence>
<evidence type="ECO:0000256" key="3">
    <source>
        <dbReference type="SAM" id="MobiDB-lite"/>
    </source>
</evidence>
<keyword evidence="8" id="KW-1185">Reference proteome</keyword>
<reference evidence="7" key="2">
    <citation type="submission" date="2020-07" db="EMBL/GenBank/DDBJ databases">
        <authorList>
            <person name="Pettersson B.M.F."/>
            <person name="Behra P.R.K."/>
            <person name="Ramesh M."/>
            <person name="Das S."/>
            <person name="Dasgupta S."/>
            <person name="Kirsebom L.A."/>
        </authorList>
    </citation>
    <scope>NUCLEOTIDE SEQUENCE</scope>
    <source>
        <strain evidence="7">DSM 44203</strain>
    </source>
</reference>
<evidence type="ECO:0000256" key="2">
    <source>
        <dbReference type="ARBA" id="ARBA00093774"/>
    </source>
</evidence>
<dbReference type="Pfam" id="PF26580">
    <property type="entry name" value="Mtb12_C"/>
    <property type="match status" value="1"/>
</dbReference>
<name>A0AAW5SNJ4_MYCNV</name>
<dbReference type="EMBL" id="BCTA01000028">
    <property type="protein sequence ID" value="GAT09244.1"/>
    <property type="molecule type" value="Genomic_DNA"/>
</dbReference>
<reference evidence="7" key="3">
    <citation type="journal article" date="2022" name="BMC Genomics">
        <title>Comparative genome analysis of mycobacteria focusing on tRNA and non-coding RNA.</title>
        <authorList>
            <person name="Behra P.R.K."/>
            <person name="Pettersson B.M.F."/>
            <person name="Ramesh M."/>
            <person name="Das S."/>
            <person name="Dasgupta S."/>
            <person name="Kirsebom L.A."/>
        </authorList>
    </citation>
    <scope>NUCLEOTIDE SEQUENCE</scope>
    <source>
        <strain evidence="7">DSM 44203</strain>
    </source>
</reference>
<evidence type="ECO:0000313" key="7">
    <source>
        <dbReference type="EMBL" id="MCV7025107.1"/>
    </source>
</evidence>
<accession>A0AAW5SNJ4</accession>
<dbReference type="PROSITE" id="PS51257">
    <property type="entry name" value="PROKAR_LIPOPROTEIN"/>
    <property type="match status" value="1"/>
</dbReference>
<gene>
    <name evidence="7" type="ORF">H7I77_17430</name>
    <name evidence="6" type="ORF">RMCN_2377</name>
</gene>
<protein>
    <submittedName>
        <fullName evidence="6">LppK protein</fullName>
    </submittedName>
</protein>
<dbReference type="Proteomes" id="UP000069773">
    <property type="component" value="Unassembled WGS sequence"/>
</dbReference>
<evidence type="ECO:0000313" key="9">
    <source>
        <dbReference type="Proteomes" id="UP001207528"/>
    </source>
</evidence>
<reference evidence="6 8" key="1">
    <citation type="journal article" date="2016" name="Genome Announc.">
        <title>Draft Genome Sequences of Five Rapidly Growing Mycobacterium Species, M. thermoresistibile, M. fortuitum subsp. acetamidolyticum, M. canariasense, M. brisbanense, and M. novocastrense.</title>
        <authorList>
            <person name="Katahira K."/>
            <person name="Ogura Y."/>
            <person name="Gotoh Y."/>
            <person name="Hayashi T."/>
        </authorList>
    </citation>
    <scope>NUCLEOTIDE SEQUENCE [LARGE SCALE GENOMIC DNA]</scope>
    <source>
        <strain evidence="6 8">JCM18114</strain>
    </source>
</reference>
<evidence type="ECO:0000259" key="5">
    <source>
        <dbReference type="Pfam" id="PF26580"/>
    </source>
</evidence>
<evidence type="ECO:0000313" key="6">
    <source>
        <dbReference type="EMBL" id="GAT09244.1"/>
    </source>
</evidence>
<dbReference type="AlphaFoldDB" id="A0AAW5SNJ4"/>
<proteinExistence type="inferred from homology"/>
<comment type="caution">
    <text evidence="7">The sequence shown here is derived from an EMBL/GenBank/DDBJ whole genome shotgun (WGS) entry which is preliminary data.</text>
</comment>
<evidence type="ECO:0000256" key="1">
    <source>
        <dbReference type="ARBA" id="ARBA00022729"/>
    </source>
</evidence>
<comment type="similarity">
    <text evidence="2">Belongs to the MTB12 family.</text>
</comment>
<evidence type="ECO:0000256" key="4">
    <source>
        <dbReference type="SAM" id="SignalP"/>
    </source>
</evidence>
<feature type="region of interest" description="Disordered" evidence="3">
    <location>
        <begin position="26"/>
        <end position="62"/>
    </location>
</feature>
<feature type="domain" description="Low molecular weight antigen MTB12-like C-terminal" evidence="5">
    <location>
        <begin position="59"/>
        <end position="176"/>
    </location>
</feature>
<dbReference type="Proteomes" id="UP001207528">
    <property type="component" value="Unassembled WGS sequence"/>
</dbReference>
<evidence type="ECO:0000313" key="8">
    <source>
        <dbReference type="Proteomes" id="UP000069773"/>
    </source>
</evidence>
<dbReference type="EMBL" id="JACKTI010000047">
    <property type="protein sequence ID" value="MCV7025107.1"/>
    <property type="molecule type" value="Genomic_DNA"/>
</dbReference>
<feature type="compositionally biased region" description="Pro residues" evidence="3">
    <location>
        <begin position="30"/>
        <end position="51"/>
    </location>
</feature>
<dbReference type="InterPro" id="IPR058644">
    <property type="entry name" value="Mtb12-like_C"/>
</dbReference>
<feature type="chain" id="PRO_5043745029" evidence="4">
    <location>
        <begin position="27"/>
        <end position="182"/>
    </location>
</feature>
<organism evidence="7 9">
    <name type="scientific">Mycolicibacterium novocastrense</name>
    <name type="common">Mycobacterium novocastrense</name>
    <dbReference type="NCBI Taxonomy" id="59813"/>
    <lineage>
        <taxon>Bacteria</taxon>
        <taxon>Bacillati</taxon>
        <taxon>Actinomycetota</taxon>
        <taxon>Actinomycetes</taxon>
        <taxon>Mycobacteriales</taxon>
        <taxon>Mycobacteriaceae</taxon>
        <taxon>Mycolicibacterium</taxon>
    </lineage>
</organism>
<feature type="signal peptide" evidence="4">
    <location>
        <begin position="1"/>
        <end position="26"/>
    </location>
</feature>
<keyword evidence="1 4" id="KW-0732">Signal</keyword>